<accession>A0AAV7TGA1</accession>
<reference evidence="2" key="1">
    <citation type="journal article" date="2022" name="bioRxiv">
        <title>Sequencing and chromosome-scale assembly of the giantPleurodeles waltlgenome.</title>
        <authorList>
            <person name="Brown T."/>
            <person name="Elewa A."/>
            <person name="Iarovenko S."/>
            <person name="Subramanian E."/>
            <person name="Araus A.J."/>
            <person name="Petzold A."/>
            <person name="Susuki M."/>
            <person name="Suzuki K.-i.T."/>
            <person name="Hayashi T."/>
            <person name="Toyoda A."/>
            <person name="Oliveira C."/>
            <person name="Osipova E."/>
            <person name="Leigh N.D."/>
            <person name="Simon A."/>
            <person name="Yun M.H."/>
        </authorList>
    </citation>
    <scope>NUCLEOTIDE SEQUENCE</scope>
    <source>
        <strain evidence="2">20211129_DDA</strain>
        <tissue evidence="2">Liver</tissue>
    </source>
</reference>
<dbReference type="Proteomes" id="UP001066276">
    <property type="component" value="Chromosome 3_2"/>
</dbReference>
<protein>
    <submittedName>
        <fullName evidence="2">Uncharacterized protein</fullName>
    </submittedName>
</protein>
<name>A0AAV7TGA1_PLEWA</name>
<proteinExistence type="predicted"/>
<gene>
    <name evidence="2" type="ORF">NDU88_000726</name>
</gene>
<comment type="caution">
    <text evidence="2">The sequence shown here is derived from an EMBL/GenBank/DDBJ whole genome shotgun (WGS) entry which is preliminary data.</text>
</comment>
<feature type="compositionally biased region" description="Basic residues" evidence="1">
    <location>
        <begin position="30"/>
        <end position="48"/>
    </location>
</feature>
<dbReference type="AlphaFoldDB" id="A0AAV7TGA1"/>
<organism evidence="2 3">
    <name type="scientific">Pleurodeles waltl</name>
    <name type="common">Iberian ribbed newt</name>
    <dbReference type="NCBI Taxonomy" id="8319"/>
    <lineage>
        <taxon>Eukaryota</taxon>
        <taxon>Metazoa</taxon>
        <taxon>Chordata</taxon>
        <taxon>Craniata</taxon>
        <taxon>Vertebrata</taxon>
        <taxon>Euteleostomi</taxon>
        <taxon>Amphibia</taxon>
        <taxon>Batrachia</taxon>
        <taxon>Caudata</taxon>
        <taxon>Salamandroidea</taxon>
        <taxon>Salamandridae</taxon>
        <taxon>Pleurodelinae</taxon>
        <taxon>Pleurodeles</taxon>
    </lineage>
</organism>
<sequence>MSRNPTEPSPIGEEKPGHRGKEEGQEGRRRGYRGRRSRERRRSRKKRSKTEERETKRISWREPQVGGLERPERVRPRRGN</sequence>
<feature type="region of interest" description="Disordered" evidence="1">
    <location>
        <begin position="1"/>
        <end position="80"/>
    </location>
</feature>
<evidence type="ECO:0000256" key="1">
    <source>
        <dbReference type="SAM" id="MobiDB-lite"/>
    </source>
</evidence>
<evidence type="ECO:0000313" key="2">
    <source>
        <dbReference type="EMBL" id="KAJ1175438.1"/>
    </source>
</evidence>
<keyword evidence="3" id="KW-1185">Reference proteome</keyword>
<evidence type="ECO:0000313" key="3">
    <source>
        <dbReference type="Proteomes" id="UP001066276"/>
    </source>
</evidence>
<feature type="compositionally biased region" description="Basic and acidic residues" evidence="1">
    <location>
        <begin position="12"/>
        <end position="29"/>
    </location>
</feature>
<dbReference type="EMBL" id="JANPWB010000006">
    <property type="protein sequence ID" value="KAJ1175438.1"/>
    <property type="molecule type" value="Genomic_DNA"/>
</dbReference>
<feature type="compositionally biased region" description="Basic and acidic residues" evidence="1">
    <location>
        <begin position="49"/>
        <end position="60"/>
    </location>
</feature>